<name>A0A6M3KV88_9ZZZZ</name>
<evidence type="ECO:0000313" key="1">
    <source>
        <dbReference type="EMBL" id="QJA85652.1"/>
    </source>
</evidence>
<accession>A0A6M3KV88</accession>
<dbReference type="AlphaFoldDB" id="A0A6M3KV88"/>
<reference evidence="1" key="1">
    <citation type="submission" date="2020-03" db="EMBL/GenBank/DDBJ databases">
        <title>The deep terrestrial virosphere.</title>
        <authorList>
            <person name="Holmfeldt K."/>
            <person name="Nilsson E."/>
            <person name="Simone D."/>
            <person name="Lopez-Fernandez M."/>
            <person name="Wu X."/>
            <person name="de Brujin I."/>
            <person name="Lundin D."/>
            <person name="Andersson A."/>
            <person name="Bertilsson S."/>
            <person name="Dopson M."/>
        </authorList>
    </citation>
    <scope>NUCLEOTIDE SEQUENCE</scope>
    <source>
        <strain evidence="1">MM415B02193</strain>
    </source>
</reference>
<dbReference type="EMBL" id="MT142587">
    <property type="protein sequence ID" value="QJA85652.1"/>
    <property type="molecule type" value="Genomic_DNA"/>
</dbReference>
<organism evidence="1">
    <name type="scientific">viral metagenome</name>
    <dbReference type="NCBI Taxonomy" id="1070528"/>
    <lineage>
        <taxon>unclassified sequences</taxon>
        <taxon>metagenomes</taxon>
        <taxon>organismal metagenomes</taxon>
    </lineage>
</organism>
<proteinExistence type="predicted"/>
<protein>
    <submittedName>
        <fullName evidence="1">Uncharacterized protein</fullName>
    </submittedName>
</protein>
<gene>
    <name evidence="1" type="ORF">MM415B02193_0007</name>
</gene>
<sequence>MELQRRKDWESNKPIPGAILEIRSCISCPDSMGFSLDHDGTLDIKDPMCQWNPSKKVLLVHFPIMPHWCPRTELIPDMTTSTINPERFCAKRQAWQNLSREATMVLNVLFTLPEEFLCKNKVIVKTLISKTVREERDKSEKLVAAEKVYKELKDFTWELFH</sequence>